<evidence type="ECO:0000256" key="1">
    <source>
        <dbReference type="ARBA" id="ARBA00023125"/>
    </source>
</evidence>
<dbReference type="PANTHER" id="PTHR46558">
    <property type="entry name" value="TRACRIPTIONAL REGULATORY PROTEIN-RELATED-RELATED"/>
    <property type="match status" value="1"/>
</dbReference>
<dbReference type="InterPro" id="IPR010982">
    <property type="entry name" value="Lambda_DNA-bd_dom_sf"/>
</dbReference>
<dbReference type="STRING" id="1423739.FC85_GL000175"/>
<evidence type="ECO:0000313" key="3">
    <source>
        <dbReference type="EMBL" id="KRL65350.1"/>
    </source>
</evidence>
<dbReference type="SUPFAM" id="SSF47413">
    <property type="entry name" value="lambda repressor-like DNA-binding domains"/>
    <property type="match status" value="1"/>
</dbReference>
<dbReference type="PATRIC" id="fig|1423739.3.peg.184"/>
<dbReference type="CDD" id="cd00093">
    <property type="entry name" value="HTH_XRE"/>
    <property type="match status" value="1"/>
</dbReference>
<evidence type="ECO:0000313" key="4">
    <source>
        <dbReference type="Proteomes" id="UP000052013"/>
    </source>
</evidence>
<dbReference type="PROSITE" id="PS50943">
    <property type="entry name" value="HTH_CROC1"/>
    <property type="match status" value="1"/>
</dbReference>
<dbReference type="Proteomes" id="UP000052013">
    <property type="component" value="Unassembled WGS sequence"/>
</dbReference>
<proteinExistence type="predicted"/>
<dbReference type="GO" id="GO:0003677">
    <property type="term" value="F:DNA binding"/>
    <property type="evidence" value="ECO:0007669"/>
    <property type="project" value="UniProtKB-KW"/>
</dbReference>
<reference evidence="3 4" key="1">
    <citation type="journal article" date="2015" name="Genome Announc.">
        <title>Expanding the biotechnology potential of lactobacilli through comparative genomics of 213 strains and associated genera.</title>
        <authorList>
            <person name="Sun Z."/>
            <person name="Harris H.M."/>
            <person name="McCann A."/>
            <person name="Guo C."/>
            <person name="Argimon S."/>
            <person name="Zhang W."/>
            <person name="Yang X."/>
            <person name="Jeffery I.B."/>
            <person name="Cooney J.C."/>
            <person name="Kagawa T.F."/>
            <person name="Liu W."/>
            <person name="Song Y."/>
            <person name="Salvetti E."/>
            <person name="Wrobel A."/>
            <person name="Rasinkangas P."/>
            <person name="Parkhill J."/>
            <person name="Rea M.C."/>
            <person name="O'Sullivan O."/>
            <person name="Ritari J."/>
            <person name="Douillard F.P."/>
            <person name="Paul Ross R."/>
            <person name="Yang R."/>
            <person name="Briner A.E."/>
            <person name="Felis G.E."/>
            <person name="de Vos W.M."/>
            <person name="Barrangou R."/>
            <person name="Klaenhammer T.R."/>
            <person name="Caufield P.W."/>
            <person name="Cui Y."/>
            <person name="Zhang H."/>
            <person name="O'Toole P.W."/>
        </authorList>
    </citation>
    <scope>NUCLEOTIDE SEQUENCE [LARGE SCALE GENOMIC DNA]</scope>
    <source>
        <strain evidence="3 4">DSM 14421</strain>
    </source>
</reference>
<protein>
    <recommendedName>
        <fullName evidence="2">HTH cro/C1-type domain-containing protein</fullName>
    </recommendedName>
</protein>
<accession>A0A0R1S7G2</accession>
<dbReference type="PANTHER" id="PTHR46558:SF5">
    <property type="entry name" value="TRANSCRIPTION REGULATOR"/>
    <property type="match status" value="1"/>
</dbReference>
<sequence length="81" mass="9318">MTIISNILKEGGYAVNRVREYRKKQKLSQFSLAEKIGVARQTINLIENDKYNPSLNLCISIAKKLGTDLNTLFWEVEDDEK</sequence>
<dbReference type="Gene3D" id="1.10.260.40">
    <property type="entry name" value="lambda repressor-like DNA-binding domains"/>
    <property type="match status" value="1"/>
</dbReference>
<name>A0A0R1S7G2_9LACO</name>
<comment type="caution">
    <text evidence="3">The sequence shown here is derived from an EMBL/GenBank/DDBJ whole genome shotgun (WGS) entry which is preliminary data.</text>
</comment>
<dbReference type="AlphaFoldDB" id="A0A0R1S7G2"/>
<feature type="domain" description="HTH cro/C1-type" evidence="2">
    <location>
        <begin position="18"/>
        <end position="72"/>
    </location>
</feature>
<keyword evidence="1" id="KW-0238">DNA-binding</keyword>
<dbReference type="SMART" id="SM00530">
    <property type="entry name" value="HTH_XRE"/>
    <property type="match status" value="1"/>
</dbReference>
<organism evidence="3 4">
    <name type="scientific">Lentilactobacillus diolivorans DSM 14421</name>
    <dbReference type="NCBI Taxonomy" id="1423739"/>
    <lineage>
        <taxon>Bacteria</taxon>
        <taxon>Bacillati</taxon>
        <taxon>Bacillota</taxon>
        <taxon>Bacilli</taxon>
        <taxon>Lactobacillales</taxon>
        <taxon>Lactobacillaceae</taxon>
        <taxon>Lentilactobacillus</taxon>
    </lineage>
</organism>
<dbReference type="Pfam" id="PF01381">
    <property type="entry name" value="HTH_3"/>
    <property type="match status" value="1"/>
</dbReference>
<evidence type="ECO:0000259" key="2">
    <source>
        <dbReference type="PROSITE" id="PS50943"/>
    </source>
</evidence>
<dbReference type="EMBL" id="AZEY01000068">
    <property type="protein sequence ID" value="KRL65350.1"/>
    <property type="molecule type" value="Genomic_DNA"/>
</dbReference>
<gene>
    <name evidence="3" type="ORF">FC85_GL000175</name>
</gene>
<dbReference type="InterPro" id="IPR001387">
    <property type="entry name" value="Cro/C1-type_HTH"/>
</dbReference>